<evidence type="ECO:0000313" key="1">
    <source>
        <dbReference type="EMBL" id="KAI8420563.1"/>
    </source>
</evidence>
<keyword evidence="2" id="KW-1185">Reference proteome</keyword>
<evidence type="ECO:0000313" key="2">
    <source>
        <dbReference type="Proteomes" id="UP001064048"/>
    </source>
</evidence>
<sequence length="256" mass="29493">MRARRLRRVSIMSAGALGRTLALAALLVAARGTVDVMKDVTLGFGEALKQCRESLMPACCRMSSFHQEKEVFLYRGCWHVVSTPVFFAPSGSGPFHISEQINDYFLRLLMCVHAAPPPPYCKNTYKLKDYPLMITQLTEEKMEEFFHFWREDFKFEHRELGCAIQCMSRHFNLLTDGERMHHENTDKFIKSFPNGEVLSQQMVSLIHSCEQQHDAEPDHCWRILRVAECFKAGCQERGIAPTMEMLMAEFIMESEA</sequence>
<accession>A0ACC0J8V4</accession>
<protein>
    <submittedName>
        <fullName evidence="1">Uncharacterized protein</fullName>
    </submittedName>
</protein>
<gene>
    <name evidence="1" type="ORF">MSG28_009022</name>
</gene>
<comment type="caution">
    <text evidence="1">The sequence shown here is derived from an EMBL/GenBank/DDBJ whole genome shotgun (WGS) entry which is preliminary data.</text>
</comment>
<organism evidence="1 2">
    <name type="scientific">Choristoneura fumiferana</name>
    <name type="common">Spruce budworm moth</name>
    <name type="synonym">Archips fumiferana</name>
    <dbReference type="NCBI Taxonomy" id="7141"/>
    <lineage>
        <taxon>Eukaryota</taxon>
        <taxon>Metazoa</taxon>
        <taxon>Ecdysozoa</taxon>
        <taxon>Arthropoda</taxon>
        <taxon>Hexapoda</taxon>
        <taxon>Insecta</taxon>
        <taxon>Pterygota</taxon>
        <taxon>Neoptera</taxon>
        <taxon>Endopterygota</taxon>
        <taxon>Lepidoptera</taxon>
        <taxon>Glossata</taxon>
        <taxon>Ditrysia</taxon>
        <taxon>Tortricoidea</taxon>
        <taxon>Tortricidae</taxon>
        <taxon>Tortricinae</taxon>
        <taxon>Choristoneura</taxon>
    </lineage>
</organism>
<dbReference type="EMBL" id="CM046114">
    <property type="protein sequence ID" value="KAI8420563.1"/>
    <property type="molecule type" value="Genomic_DNA"/>
</dbReference>
<name>A0ACC0J8V4_CHOFU</name>
<reference evidence="1 2" key="1">
    <citation type="journal article" date="2022" name="Genome Biol. Evol.">
        <title>The Spruce Budworm Genome: Reconstructing the Evolutionary History of Antifreeze Proteins.</title>
        <authorList>
            <person name="Beliveau C."/>
            <person name="Gagne P."/>
            <person name="Picq S."/>
            <person name="Vernygora O."/>
            <person name="Keeling C.I."/>
            <person name="Pinkney K."/>
            <person name="Doucet D."/>
            <person name="Wen F."/>
            <person name="Johnston J.S."/>
            <person name="Maaroufi H."/>
            <person name="Boyle B."/>
            <person name="Laroche J."/>
            <person name="Dewar K."/>
            <person name="Juretic N."/>
            <person name="Blackburn G."/>
            <person name="Nisole A."/>
            <person name="Brunet B."/>
            <person name="Brandao M."/>
            <person name="Lumley L."/>
            <person name="Duan J."/>
            <person name="Quan G."/>
            <person name="Lucarotti C.J."/>
            <person name="Roe A.D."/>
            <person name="Sperling F.A.H."/>
            <person name="Levesque R.C."/>
            <person name="Cusson M."/>
        </authorList>
    </citation>
    <scope>NUCLEOTIDE SEQUENCE [LARGE SCALE GENOMIC DNA]</scope>
    <source>
        <strain evidence="1">Glfc:IPQL:Cfum</strain>
    </source>
</reference>
<dbReference type="Proteomes" id="UP001064048">
    <property type="component" value="Chromosome 14"/>
</dbReference>
<proteinExistence type="predicted"/>